<dbReference type="Proteomes" id="UP001279734">
    <property type="component" value="Unassembled WGS sequence"/>
</dbReference>
<dbReference type="PROSITE" id="PS00678">
    <property type="entry name" value="WD_REPEATS_1"/>
    <property type="match status" value="1"/>
</dbReference>
<dbReference type="CDD" id="cd22857">
    <property type="entry name" value="WDR74"/>
    <property type="match status" value="1"/>
</dbReference>
<dbReference type="InterPro" id="IPR007700">
    <property type="entry name" value="DUF668"/>
</dbReference>
<evidence type="ECO:0000256" key="2">
    <source>
        <dbReference type="ARBA" id="ARBA00022737"/>
    </source>
</evidence>
<proteinExistence type="predicted"/>
<keyword evidence="8" id="KW-1185">Reference proteome</keyword>
<dbReference type="InterPro" id="IPR019775">
    <property type="entry name" value="WD40_repeat_CS"/>
</dbReference>
<organism evidence="7 8">
    <name type="scientific">Nepenthes gracilis</name>
    <name type="common">Slender pitcher plant</name>
    <dbReference type="NCBI Taxonomy" id="150966"/>
    <lineage>
        <taxon>Eukaryota</taxon>
        <taxon>Viridiplantae</taxon>
        <taxon>Streptophyta</taxon>
        <taxon>Embryophyta</taxon>
        <taxon>Tracheophyta</taxon>
        <taxon>Spermatophyta</taxon>
        <taxon>Magnoliopsida</taxon>
        <taxon>eudicotyledons</taxon>
        <taxon>Gunneridae</taxon>
        <taxon>Pentapetalae</taxon>
        <taxon>Caryophyllales</taxon>
        <taxon>Nepenthaceae</taxon>
        <taxon>Nepenthes</taxon>
    </lineage>
</organism>
<keyword evidence="2" id="KW-0677">Repeat</keyword>
<evidence type="ECO:0000313" key="7">
    <source>
        <dbReference type="EMBL" id="GMH07880.1"/>
    </source>
</evidence>
<dbReference type="Pfam" id="PF11961">
    <property type="entry name" value="DUF3475"/>
    <property type="match status" value="1"/>
</dbReference>
<dbReference type="Gene3D" id="2.130.10.10">
    <property type="entry name" value="YVTN repeat-like/Quinoprotein amine dehydrogenase"/>
    <property type="match status" value="1"/>
</dbReference>
<feature type="domain" description="DUF3475" evidence="6">
    <location>
        <begin position="516"/>
        <end position="572"/>
    </location>
</feature>
<feature type="compositionally biased region" description="Basic and acidic residues" evidence="4">
    <location>
        <begin position="395"/>
        <end position="404"/>
    </location>
</feature>
<feature type="repeat" description="WD" evidence="3">
    <location>
        <begin position="298"/>
        <end position="339"/>
    </location>
</feature>
<dbReference type="SMART" id="SM00320">
    <property type="entry name" value="WD40"/>
    <property type="match status" value="2"/>
</dbReference>
<gene>
    <name evidence="7" type="ORF">Nepgr_009720</name>
</gene>
<evidence type="ECO:0000259" key="5">
    <source>
        <dbReference type="Pfam" id="PF05003"/>
    </source>
</evidence>
<dbReference type="PANTHER" id="PTHR31371">
    <property type="entry name" value="BNAC09G50660D PROTEIN"/>
    <property type="match status" value="1"/>
</dbReference>
<evidence type="ECO:0000256" key="3">
    <source>
        <dbReference type="PROSITE-ProRule" id="PRU00221"/>
    </source>
</evidence>
<evidence type="ECO:0000256" key="1">
    <source>
        <dbReference type="ARBA" id="ARBA00022574"/>
    </source>
</evidence>
<dbReference type="PROSITE" id="PS50082">
    <property type="entry name" value="WD_REPEATS_2"/>
    <property type="match status" value="1"/>
</dbReference>
<sequence>MPRTTTVECPGCPPLRALTFDSLGLVKVIEARENQGGIPKVVERWGDPDSSKCIIAASIDDSKSNPLLAVARKNGMIELLSPLNGQLGLSISDADKTGVSPEDDPIVGLHLFKRRRLESYPSSHTLFTCTTKGNASLKSIEVPNAPTDSVPANPPKTWSVCGSGDIVCCKVDDSENYSIFGGKGVEVNMWDLENTSKIWSAKSPPKNSLGIFTPTWFTSVTFLNKDDHRKFVAGTNSHQIRLYDASIQRRPVLSFDFKEVPIKAVAEDLDGHTIYFGNGSGDLASIDIRTGKLLGCFLGKCSGSIRSIVRHPKLPIIASCGLDSYLRFWDINSRQLLSAVFLKQQLTNVVFDSNFVVEEALVAVVRDQWPDELQDRKENLNKAEESRPVKRKKACKESSSRSKKLEPKKLLQTFGSSGIFDRKKNERIELSANGVNCISSTPSLLFPPALISDLPTLRRYSISSRISILLSYRSSCLEVVNFGSSLLKMVVKSWLHNLWRTSQKQENACEKVPIGVLSFEVASLMSKLVHLSLSLSDKQVIRLREEIANSLGIKKLISEDDDYIIQLICAEMLYNLGNIGKDVARLGKKCDDPKMSSLEHLFNDLIEVGQDLYGLEFSWKKMERMTKKMEKLISSNANLYQEIEMLVELEQTLRRMQMSVDMDDKKLLEYHKKVEWKRREVKNLQGISLWNKTYDYTVSLMTRSIFTIGIRIKHVFGISQRGFVGELKDSRLFDSDYIHRNQSVSAFLQSSVHPFDSGIARFASGPLHNTVTQLDPITKSPMYKLASGHFGSLTSKSGPIHPTNNILNFHSGPLEKSSTKSSPISQRSIFGLKLWQFHRNSSARPLKGCMIGGGNAQFEGNDHSKRNSNILNLTSGCRFLDAPPETLGAAALALHYANIIIAIEKLFASPHLIGCEARDDLYNMLPSSLRTALRARLKPLGKRLASSEYDTVLAGEWKDAMARILEWLAPLAHNMIRWQSERSFERQNSWARRNVILVQTLYFANREKTEAIIAELLVGLNYIWRLGRETNAKAFLKCASSSKFGDYLYEDSGSNLGFSLGDIGKEFKYKNISSYRIKGSLLT</sequence>
<reference evidence="7" key="1">
    <citation type="submission" date="2023-05" db="EMBL/GenBank/DDBJ databases">
        <title>Nepenthes gracilis genome sequencing.</title>
        <authorList>
            <person name="Fukushima K."/>
        </authorList>
    </citation>
    <scope>NUCLEOTIDE SEQUENCE</scope>
    <source>
        <strain evidence="7">SING2019-196</strain>
    </source>
</reference>
<evidence type="ECO:0000313" key="8">
    <source>
        <dbReference type="Proteomes" id="UP001279734"/>
    </source>
</evidence>
<dbReference type="EMBL" id="BSYO01000007">
    <property type="protein sequence ID" value="GMH07880.1"/>
    <property type="molecule type" value="Genomic_DNA"/>
</dbReference>
<dbReference type="InterPro" id="IPR021864">
    <property type="entry name" value="DUF3475"/>
</dbReference>
<evidence type="ECO:0000256" key="4">
    <source>
        <dbReference type="SAM" id="MobiDB-lite"/>
    </source>
</evidence>
<feature type="domain" description="DUF668" evidence="5">
    <location>
        <begin position="886"/>
        <end position="977"/>
    </location>
</feature>
<dbReference type="InterPro" id="IPR036322">
    <property type="entry name" value="WD40_repeat_dom_sf"/>
</dbReference>
<dbReference type="Pfam" id="PF05003">
    <property type="entry name" value="DUF668"/>
    <property type="match status" value="1"/>
</dbReference>
<feature type="region of interest" description="Disordered" evidence="4">
    <location>
        <begin position="377"/>
        <end position="404"/>
    </location>
</feature>
<name>A0AAD3SB19_NEPGR</name>
<dbReference type="SUPFAM" id="SSF50978">
    <property type="entry name" value="WD40 repeat-like"/>
    <property type="match status" value="1"/>
</dbReference>
<dbReference type="PANTHER" id="PTHR31371:SF20">
    <property type="entry name" value="OS12G0146500 PROTEIN"/>
    <property type="match status" value="1"/>
</dbReference>
<accession>A0AAD3SB19</accession>
<dbReference type="GO" id="GO:0045927">
    <property type="term" value="P:positive regulation of growth"/>
    <property type="evidence" value="ECO:0007669"/>
    <property type="project" value="InterPro"/>
</dbReference>
<keyword evidence="1 3" id="KW-0853">WD repeat</keyword>
<protein>
    <submittedName>
        <fullName evidence="7">Uncharacterized protein</fullName>
    </submittedName>
</protein>
<dbReference type="InterPro" id="IPR015943">
    <property type="entry name" value="WD40/YVTN_repeat-like_dom_sf"/>
</dbReference>
<dbReference type="InterPro" id="IPR001680">
    <property type="entry name" value="WD40_rpt"/>
</dbReference>
<feature type="compositionally biased region" description="Basic and acidic residues" evidence="4">
    <location>
        <begin position="377"/>
        <end position="388"/>
    </location>
</feature>
<dbReference type="AlphaFoldDB" id="A0AAD3SB19"/>
<evidence type="ECO:0000259" key="6">
    <source>
        <dbReference type="Pfam" id="PF11961"/>
    </source>
</evidence>
<comment type="caution">
    <text evidence="7">The sequence shown here is derived from an EMBL/GenBank/DDBJ whole genome shotgun (WGS) entry which is preliminary data.</text>
</comment>